<gene>
    <name evidence="1" type="ORF">GCM10022421_32210</name>
</gene>
<accession>A0ABP7EMD0</accession>
<protein>
    <submittedName>
        <fullName evidence="1">DUF968 domain-containing protein</fullName>
    </submittedName>
</protein>
<comment type="caution">
    <text evidence="1">The sequence shown here is derived from an EMBL/GenBank/DDBJ whole genome shotgun (WGS) entry which is preliminary data.</text>
</comment>
<keyword evidence="2" id="KW-1185">Reference proteome</keyword>
<dbReference type="EMBL" id="BAABDS010000046">
    <property type="protein sequence ID" value="GAA3721224.1"/>
    <property type="molecule type" value="Genomic_DNA"/>
</dbReference>
<dbReference type="Proteomes" id="UP001501479">
    <property type="component" value="Unassembled WGS sequence"/>
</dbReference>
<dbReference type="InterPro" id="IPR010373">
    <property type="entry name" value="DUF968"/>
</dbReference>
<evidence type="ECO:0000313" key="2">
    <source>
        <dbReference type="Proteomes" id="UP001501479"/>
    </source>
</evidence>
<reference evidence="2" key="1">
    <citation type="journal article" date="2019" name="Int. J. Syst. Evol. Microbiol.">
        <title>The Global Catalogue of Microorganisms (GCM) 10K type strain sequencing project: providing services to taxonomists for standard genome sequencing and annotation.</title>
        <authorList>
            <consortium name="The Broad Institute Genomics Platform"/>
            <consortium name="The Broad Institute Genome Sequencing Center for Infectious Disease"/>
            <person name="Wu L."/>
            <person name="Ma J."/>
        </authorList>
    </citation>
    <scope>NUCLEOTIDE SEQUENCE [LARGE SCALE GENOMIC DNA]</scope>
    <source>
        <strain evidence="2">JCM 17329</strain>
    </source>
</reference>
<sequence>MTQALIAQPVFNDELGLLMFRPAERDLQAFRLLLDKQPVLLAPVPDELAVVAPGLIEHQGEASRLPGQLVLAFMQQDKVYQALGGTAAFTQWQGRADRCAIHGDDCIGGFTWSSGRYPVPLCWHHDNAHSAEPLPNVEAVVVRRLAAFGMSRVAAFVGRARGGDVSAAELAWWASAHGVHALLPESLALTALGRKATITDRHTAHGWKDTDARYDTRDHIAEVREMVKPIKFEVDSSPPASFMARPKLTRWQSEAYLKFVRSQPCVVTGSSEAVEAHHMIGNGHSGMAMKTHDLMTFPLCHDEHMKLHDGGWQRWEQAHGSQLAHVMATLNKAAGLGVFG</sequence>
<name>A0ABP7EMD0_9GAMM</name>
<dbReference type="Pfam" id="PF06147">
    <property type="entry name" value="DUF968"/>
    <property type="match status" value="1"/>
</dbReference>
<dbReference type="RefSeq" id="WP_344965787.1">
    <property type="nucleotide sequence ID" value="NZ_BAABDS010000046.1"/>
</dbReference>
<organism evidence="1 2">
    <name type="scientific">Oceanisphaera sediminis</name>
    <dbReference type="NCBI Taxonomy" id="981381"/>
    <lineage>
        <taxon>Bacteria</taxon>
        <taxon>Pseudomonadati</taxon>
        <taxon>Pseudomonadota</taxon>
        <taxon>Gammaproteobacteria</taxon>
        <taxon>Aeromonadales</taxon>
        <taxon>Aeromonadaceae</taxon>
        <taxon>Oceanisphaera</taxon>
    </lineage>
</organism>
<evidence type="ECO:0000313" key="1">
    <source>
        <dbReference type="EMBL" id="GAA3721224.1"/>
    </source>
</evidence>
<proteinExistence type="predicted"/>